<feature type="compositionally biased region" description="Basic and acidic residues" evidence="1">
    <location>
        <begin position="232"/>
        <end position="248"/>
    </location>
</feature>
<feature type="region of interest" description="Disordered" evidence="1">
    <location>
        <begin position="55"/>
        <end position="317"/>
    </location>
</feature>
<protein>
    <submittedName>
        <fullName evidence="2">Rho binding incomplete domain containing protein</fullName>
    </submittedName>
</protein>
<feature type="compositionally biased region" description="Basic and acidic residues" evidence="1">
    <location>
        <begin position="122"/>
        <end position="139"/>
    </location>
</feature>
<dbReference type="RefSeq" id="YP_008319552.2">
    <property type="nucleotide sequence ID" value="NC_021858.1"/>
</dbReference>
<feature type="compositionally biased region" description="Basic and acidic residues" evidence="1">
    <location>
        <begin position="59"/>
        <end position="69"/>
    </location>
</feature>
<reference evidence="2 3" key="1">
    <citation type="journal article" date="2013" name="Science">
        <title>Pandoraviruses: amoeba viruses with genomes up to 2.5 Mb reaching that of parasitic eukaryotes.</title>
        <authorList>
            <person name="Philippe N."/>
            <person name="Legendre M."/>
            <person name="Doutre G."/>
            <person name="Coute Y."/>
            <person name="Poirot O."/>
            <person name="Lescot M."/>
            <person name="Arslan D."/>
            <person name="Seltzer V."/>
            <person name="Bertaux L."/>
            <person name="Bruley C."/>
            <person name="Garin J."/>
            <person name="Claverie J.M."/>
            <person name="Abergel C."/>
        </authorList>
    </citation>
    <scope>NUCLEOTIDE SEQUENCE [LARGE SCALE GENOMIC DNA]</scope>
    <source>
        <strain evidence="2">Melbourne</strain>
    </source>
</reference>
<evidence type="ECO:0000313" key="2">
    <source>
        <dbReference type="EMBL" id="AGO82883.2"/>
    </source>
</evidence>
<feature type="compositionally biased region" description="Acidic residues" evidence="1">
    <location>
        <begin position="287"/>
        <end position="309"/>
    </location>
</feature>
<dbReference type="EMBL" id="KC977570">
    <property type="protein sequence ID" value="AGO82883.2"/>
    <property type="molecule type" value="Genomic_DNA"/>
</dbReference>
<organism evidence="2 3">
    <name type="scientific">Pandoravirus dulcis</name>
    <dbReference type="NCBI Taxonomy" id="1349409"/>
    <lineage>
        <taxon>Viruses</taxon>
        <taxon>Pandoravirus</taxon>
    </lineage>
</organism>
<proteinExistence type="predicted"/>
<feature type="compositionally biased region" description="Low complexity" evidence="1">
    <location>
        <begin position="207"/>
        <end position="218"/>
    </location>
</feature>
<dbReference type="GeneID" id="16511745"/>
<feature type="compositionally biased region" description="Basic and acidic residues" evidence="1">
    <location>
        <begin position="188"/>
        <end position="202"/>
    </location>
</feature>
<feature type="compositionally biased region" description="Basic and acidic residues" evidence="1">
    <location>
        <begin position="256"/>
        <end position="265"/>
    </location>
</feature>
<dbReference type="Proteomes" id="UP000201566">
    <property type="component" value="Segment"/>
</dbReference>
<evidence type="ECO:0000313" key="3">
    <source>
        <dbReference type="Proteomes" id="UP000201566"/>
    </source>
</evidence>
<feature type="compositionally biased region" description="Polar residues" evidence="1">
    <location>
        <begin position="271"/>
        <end position="280"/>
    </location>
</feature>
<evidence type="ECO:0000256" key="1">
    <source>
        <dbReference type="SAM" id="MobiDB-lite"/>
    </source>
</evidence>
<accession>S4VR90</accession>
<sequence>MGTGMAEIKKNFFLDKNSRARETKEGAWHAREMNTKGWYSRRTIVAIRATSDAIVAPRPAKDPGRRHDSPLAVEPTCDDLLSDAHQTAPPRKRVLSRSTAIPAAKRPCDRSPPPPPDDTQQEDDRQQDRRGCIGDEHGKSPPATLPHCDPDCAGGDGAAQRQRTDDYDDDGSADNASAGDSLVDGAEYDGHDDHGGHSDSHSTTRQGDNNNSVDGNDGMQSDNVDDDYIDAVGRRDSQGRQRRSWSDDDRLEEEEAPCRRAHCAETGRATGDTSRGTATTDNRKDDGEDGEDVYTSDDDDVDDDDEPTAEDWRRSPAAAVAVGLRAEAKRLERLCRVNEAVWRQTESALQAVRYAIARLDRMAARGD</sequence>
<dbReference type="KEGG" id="vg:16511745"/>
<gene>
    <name evidence="2" type="ORF">pdul_cds_719</name>
</gene>
<name>S4VR90_9VIRU</name>